<comment type="caution">
    <text evidence="4">The sequence shown here is derived from an EMBL/GenBank/DDBJ whole genome shotgun (WGS) entry which is preliminary data.</text>
</comment>
<evidence type="ECO:0000256" key="3">
    <source>
        <dbReference type="RuleBase" id="RU361117"/>
    </source>
</evidence>
<dbReference type="GO" id="GO:0046872">
    <property type="term" value="F:metal ion binding"/>
    <property type="evidence" value="ECO:0007669"/>
    <property type="project" value="UniProtKB-KW"/>
</dbReference>
<evidence type="ECO:0000313" key="5">
    <source>
        <dbReference type="Proteomes" id="UP001165143"/>
    </source>
</evidence>
<dbReference type="GO" id="GO:0005992">
    <property type="term" value="P:trehalose biosynthetic process"/>
    <property type="evidence" value="ECO:0007669"/>
    <property type="project" value="InterPro"/>
</dbReference>
<dbReference type="GO" id="GO:0004805">
    <property type="term" value="F:trehalose-phosphatase activity"/>
    <property type="evidence" value="ECO:0007669"/>
    <property type="project" value="UniProtKB-EC"/>
</dbReference>
<dbReference type="Pfam" id="PF02358">
    <property type="entry name" value="Trehalose_PPase"/>
    <property type="match status" value="1"/>
</dbReference>
<protein>
    <recommendedName>
        <fullName evidence="3">Trehalose 6-phosphate phosphatase</fullName>
        <ecNumber evidence="3">3.1.3.12</ecNumber>
    </recommendedName>
</protein>
<dbReference type="SUPFAM" id="SSF56784">
    <property type="entry name" value="HAD-like"/>
    <property type="match status" value="1"/>
</dbReference>
<name>A0A9W6PFS0_9ACTN</name>
<evidence type="ECO:0000313" key="4">
    <source>
        <dbReference type="EMBL" id="GLW55220.1"/>
    </source>
</evidence>
<comment type="cofactor">
    <cofactor evidence="3">
        <name>Mg(2+)</name>
        <dbReference type="ChEBI" id="CHEBI:18420"/>
    </cofactor>
</comment>
<comment type="function">
    <text evidence="2 3">Removes the phosphate from trehalose 6-phosphate to produce free trehalose.</text>
</comment>
<keyword evidence="3" id="KW-0479">Metal-binding</keyword>
<dbReference type="EMBL" id="BSRX01000017">
    <property type="protein sequence ID" value="GLW55220.1"/>
    <property type="molecule type" value="Genomic_DNA"/>
</dbReference>
<dbReference type="EC" id="3.1.3.12" evidence="3"/>
<keyword evidence="1 3" id="KW-0378">Hydrolase</keyword>
<dbReference type="AlphaFoldDB" id="A0A9W6PFS0"/>
<dbReference type="Proteomes" id="UP001165143">
    <property type="component" value="Unassembled WGS sequence"/>
</dbReference>
<sequence length="304" mass="31048">MSRADRRQLIAARRRPAAGSVGVMGIAEQITTQAGRTGLAGLLADPKSAVVGLDFDGTLAPIVPDPDRARAHPGVLPALTALAPLVGAVVVVTGRPAATAAAYGGFAAAPGLGHLTVLGHYGAERWDASSNAVTAAPPPPGVAAVREELPVLLRELGVPEGTFVEDKERALAVHTRRAPEPDALLERLRGPLGELAHRNGLVVEPGRMVVELRPPGVDKGVALRGFLAERDAGPVLFAGDDLGDLAAYAEVAARRESGHPGLLVCSGPVTGEPPVAELAERADLVVAGPAGVVDLLNGLTELLS</sequence>
<comment type="catalytic activity">
    <reaction evidence="3">
        <text>alpha,alpha-trehalose 6-phosphate + H2O = alpha,alpha-trehalose + phosphate</text>
        <dbReference type="Rhea" id="RHEA:23420"/>
        <dbReference type="ChEBI" id="CHEBI:15377"/>
        <dbReference type="ChEBI" id="CHEBI:16551"/>
        <dbReference type="ChEBI" id="CHEBI:43474"/>
        <dbReference type="ChEBI" id="CHEBI:58429"/>
        <dbReference type="EC" id="3.1.3.12"/>
    </reaction>
</comment>
<dbReference type="PANTHER" id="PTHR43768:SF3">
    <property type="entry name" value="TREHALOSE 6-PHOSPHATE PHOSPHATASE"/>
    <property type="match status" value="1"/>
</dbReference>
<dbReference type="PANTHER" id="PTHR43768">
    <property type="entry name" value="TREHALOSE 6-PHOSPHATE PHOSPHATASE"/>
    <property type="match status" value="1"/>
</dbReference>
<dbReference type="InterPro" id="IPR003337">
    <property type="entry name" value="Trehalose_PPase"/>
</dbReference>
<reference evidence="4" key="1">
    <citation type="submission" date="2023-02" db="EMBL/GenBank/DDBJ databases">
        <title>Kitasatospora phosalacinea NBRC 14362.</title>
        <authorList>
            <person name="Ichikawa N."/>
            <person name="Sato H."/>
            <person name="Tonouchi N."/>
        </authorList>
    </citation>
    <scope>NUCLEOTIDE SEQUENCE</scope>
    <source>
        <strain evidence="4">NBRC 14362</strain>
    </source>
</reference>
<accession>A0A9W6PFS0</accession>
<dbReference type="Gene3D" id="3.40.50.1000">
    <property type="entry name" value="HAD superfamily/HAD-like"/>
    <property type="match status" value="1"/>
</dbReference>
<dbReference type="NCBIfam" id="TIGR00685">
    <property type="entry name" value="T6PP"/>
    <property type="match status" value="1"/>
</dbReference>
<proteinExistence type="inferred from homology"/>
<dbReference type="InterPro" id="IPR036412">
    <property type="entry name" value="HAD-like_sf"/>
</dbReference>
<comment type="pathway">
    <text evidence="3">Glycan biosynthesis; trehalose biosynthesis.</text>
</comment>
<dbReference type="Gene3D" id="3.30.70.1020">
    <property type="entry name" value="Trehalose-6-phosphate phosphatase related protein, domain 2"/>
    <property type="match status" value="1"/>
</dbReference>
<dbReference type="InterPro" id="IPR044651">
    <property type="entry name" value="OTSB-like"/>
</dbReference>
<organism evidence="4 5">
    <name type="scientific">Kitasatospora phosalacinea</name>
    <dbReference type="NCBI Taxonomy" id="2065"/>
    <lineage>
        <taxon>Bacteria</taxon>
        <taxon>Bacillati</taxon>
        <taxon>Actinomycetota</taxon>
        <taxon>Actinomycetes</taxon>
        <taxon>Kitasatosporales</taxon>
        <taxon>Streptomycetaceae</taxon>
        <taxon>Kitasatospora</taxon>
    </lineage>
</organism>
<evidence type="ECO:0000256" key="1">
    <source>
        <dbReference type="ARBA" id="ARBA00022801"/>
    </source>
</evidence>
<dbReference type="InterPro" id="IPR023214">
    <property type="entry name" value="HAD_sf"/>
</dbReference>
<keyword evidence="3" id="KW-0460">Magnesium</keyword>
<comment type="similarity">
    <text evidence="3">Belongs to the trehalose phosphatase family.</text>
</comment>
<evidence type="ECO:0000256" key="2">
    <source>
        <dbReference type="ARBA" id="ARBA00024179"/>
    </source>
</evidence>
<gene>
    <name evidence="4" type="ORF">Kpho01_32310</name>
</gene>